<keyword evidence="10" id="KW-1185">Reference proteome</keyword>
<keyword evidence="3" id="KW-1003">Cell membrane</keyword>
<comment type="subcellular location">
    <subcellularLocation>
        <location evidence="1 7">Cell membrane</location>
        <topology evidence="1 7">Multi-pass membrane protein</topology>
    </subcellularLocation>
</comment>
<evidence type="ECO:0000256" key="2">
    <source>
        <dbReference type="ARBA" id="ARBA00022448"/>
    </source>
</evidence>
<evidence type="ECO:0000313" key="10">
    <source>
        <dbReference type="Proteomes" id="UP001597521"/>
    </source>
</evidence>
<dbReference type="SUPFAM" id="SSF161098">
    <property type="entry name" value="MetI-like"/>
    <property type="match status" value="1"/>
</dbReference>
<dbReference type="Proteomes" id="UP001597521">
    <property type="component" value="Unassembled WGS sequence"/>
</dbReference>
<keyword evidence="2 7" id="KW-0813">Transport</keyword>
<organism evidence="9 10">
    <name type="scientific">Devosia albogilva</name>
    <dbReference type="NCBI Taxonomy" id="429726"/>
    <lineage>
        <taxon>Bacteria</taxon>
        <taxon>Pseudomonadati</taxon>
        <taxon>Pseudomonadota</taxon>
        <taxon>Alphaproteobacteria</taxon>
        <taxon>Hyphomicrobiales</taxon>
        <taxon>Devosiaceae</taxon>
        <taxon>Devosia</taxon>
    </lineage>
</organism>
<keyword evidence="5 7" id="KW-1133">Transmembrane helix</keyword>
<reference evidence="10" key="1">
    <citation type="journal article" date="2019" name="Int. J. Syst. Evol. Microbiol.">
        <title>The Global Catalogue of Microorganisms (GCM) 10K type strain sequencing project: providing services to taxonomists for standard genome sequencing and annotation.</title>
        <authorList>
            <consortium name="The Broad Institute Genomics Platform"/>
            <consortium name="The Broad Institute Genome Sequencing Center for Infectious Disease"/>
            <person name="Wu L."/>
            <person name="Ma J."/>
        </authorList>
    </citation>
    <scope>NUCLEOTIDE SEQUENCE [LARGE SCALE GENOMIC DNA]</scope>
    <source>
        <strain evidence="10">CCM 7427</strain>
    </source>
</reference>
<feature type="transmembrane region" description="Helical" evidence="7">
    <location>
        <begin position="238"/>
        <end position="259"/>
    </location>
</feature>
<dbReference type="PROSITE" id="PS50928">
    <property type="entry name" value="ABC_TM1"/>
    <property type="match status" value="1"/>
</dbReference>
<dbReference type="Pfam" id="PF00528">
    <property type="entry name" value="BPD_transp_1"/>
    <property type="match status" value="1"/>
</dbReference>
<evidence type="ECO:0000256" key="1">
    <source>
        <dbReference type="ARBA" id="ARBA00004651"/>
    </source>
</evidence>
<evidence type="ECO:0000259" key="8">
    <source>
        <dbReference type="PROSITE" id="PS50928"/>
    </source>
</evidence>
<dbReference type="PANTHER" id="PTHR43744:SF2">
    <property type="entry name" value="ARABINOOLIGOSACCHARIDES TRANSPORT SYSTEM PERMEASE PROTEIN ARAQ"/>
    <property type="match status" value="1"/>
</dbReference>
<comment type="similarity">
    <text evidence="7">Belongs to the binding-protein-dependent transport system permease family.</text>
</comment>
<keyword evidence="4 7" id="KW-0812">Transmembrane</keyword>
<accession>A0ABW5QLE9</accession>
<evidence type="ECO:0000256" key="5">
    <source>
        <dbReference type="ARBA" id="ARBA00022989"/>
    </source>
</evidence>
<dbReference type="InterPro" id="IPR000515">
    <property type="entry name" value="MetI-like"/>
</dbReference>
<feature type="transmembrane region" description="Helical" evidence="7">
    <location>
        <begin position="107"/>
        <end position="132"/>
    </location>
</feature>
<feature type="domain" description="ABC transmembrane type-1" evidence="8">
    <location>
        <begin position="70"/>
        <end position="259"/>
    </location>
</feature>
<proteinExistence type="inferred from homology"/>
<feature type="transmembrane region" description="Helical" evidence="7">
    <location>
        <begin position="180"/>
        <end position="203"/>
    </location>
</feature>
<evidence type="ECO:0000256" key="7">
    <source>
        <dbReference type="RuleBase" id="RU363032"/>
    </source>
</evidence>
<evidence type="ECO:0000256" key="4">
    <source>
        <dbReference type="ARBA" id="ARBA00022692"/>
    </source>
</evidence>
<dbReference type="CDD" id="cd06261">
    <property type="entry name" value="TM_PBP2"/>
    <property type="match status" value="1"/>
</dbReference>
<dbReference type="RefSeq" id="WP_386833674.1">
    <property type="nucleotide sequence ID" value="NZ_JBHUNP010000001.1"/>
</dbReference>
<feature type="transmembrane region" description="Helical" evidence="7">
    <location>
        <begin position="138"/>
        <end position="159"/>
    </location>
</feature>
<evidence type="ECO:0000313" key="9">
    <source>
        <dbReference type="EMBL" id="MFD2648488.1"/>
    </source>
</evidence>
<comment type="caution">
    <text evidence="9">The sequence shown here is derived from an EMBL/GenBank/DDBJ whole genome shotgun (WGS) entry which is preliminary data.</text>
</comment>
<evidence type="ECO:0000256" key="3">
    <source>
        <dbReference type="ARBA" id="ARBA00022475"/>
    </source>
</evidence>
<dbReference type="EMBL" id="JBHUNP010000001">
    <property type="protein sequence ID" value="MFD2648488.1"/>
    <property type="molecule type" value="Genomic_DNA"/>
</dbReference>
<gene>
    <name evidence="9" type="ORF">ACFSX5_11855</name>
</gene>
<feature type="transmembrane region" description="Helical" evidence="7">
    <location>
        <begin position="12"/>
        <end position="33"/>
    </location>
</feature>
<sequence length="272" mass="30329">MSNPTALLGRVATYLLLSIAAFVSVFPFFWMAVGATNTSADILKGKATPGGALWTNMVTFFSSVDMPRILFNSFFIAGVGTALTLLVSSLAGYGFEMFRSRFRERVFAGLLLMLSIPFAALMVPLFVMMANFKMINTYQAIILPTVASIFIIFYFRQATKAFPHELRDAARIDGLKEWQIFFNVYMPVMRSTYAAATIIVFMANWNNYLWPLIVLQTNEMKTLTLVVAGLTSAYTPDWGVVMVGAIFATLPTLVIFFLLQRRFVEGMLGAVK</sequence>
<evidence type="ECO:0000256" key="6">
    <source>
        <dbReference type="ARBA" id="ARBA00023136"/>
    </source>
</evidence>
<dbReference type="PANTHER" id="PTHR43744">
    <property type="entry name" value="ABC TRANSPORTER PERMEASE PROTEIN MG189-RELATED-RELATED"/>
    <property type="match status" value="1"/>
</dbReference>
<feature type="transmembrane region" description="Helical" evidence="7">
    <location>
        <begin position="69"/>
        <end position="95"/>
    </location>
</feature>
<dbReference type="Gene3D" id="1.10.3720.10">
    <property type="entry name" value="MetI-like"/>
    <property type="match status" value="1"/>
</dbReference>
<keyword evidence="6 7" id="KW-0472">Membrane</keyword>
<name>A0ABW5QLE9_9HYPH</name>
<protein>
    <submittedName>
        <fullName evidence="9">Carbohydrate ABC transporter permease</fullName>
    </submittedName>
</protein>
<dbReference type="InterPro" id="IPR035906">
    <property type="entry name" value="MetI-like_sf"/>
</dbReference>